<dbReference type="KEGG" id="lwi:UE46_07460"/>
<name>A0A1S7FU15_9LIST</name>
<dbReference type="Proteomes" id="UP000223060">
    <property type="component" value="Chromosome"/>
</dbReference>
<evidence type="ECO:0000313" key="3">
    <source>
        <dbReference type="Proteomes" id="UP000223060"/>
    </source>
</evidence>
<reference evidence="3" key="1">
    <citation type="submission" date="2015-03" db="EMBL/GenBank/DDBJ databases">
        <authorList>
            <person name="Ferrari E."/>
            <person name="Walter M.C."/>
            <person name="Huptas C."/>
            <person name="Scherer S."/>
            <person name="Mueller-Herbst S."/>
        </authorList>
    </citation>
    <scope>NUCLEOTIDE SEQUENCE [LARGE SCALE GENOMIC DNA]</scope>
    <source>
        <strain evidence="3">LWP01</strain>
    </source>
</reference>
<dbReference type="Gene3D" id="3.40.50.300">
    <property type="entry name" value="P-loop containing nucleotide triphosphate hydrolases"/>
    <property type="match status" value="1"/>
</dbReference>
<accession>A0A1S7FU15</accession>
<sequence length="452" mass="51575">MRILMKNIGMVSEADVVVDTITVIAGENNTGKSTIGKSIYAFLEGLRLVEQNAETNKIISIRRQLAPLDSLVVHARFGRNKNNDNKKQSALLEVAEHIDKLEMSIYRELEYTGDLIDSVSGKNIKKMISEAQEIERILNDKKGVLGDDLYSRAIQLVENLLEMLQIDAKHISIKQRSLQRIFDSEFGRKISSIFAGSEDSFVKIFSDGISSEISFVENKVSEKGLKIEHKNESGVIYIDNPFILDDINFDRFRRKSERYSHKDVLLSRLNVNEEQINLFEETYNRVKFQELFDGILDEDLVFSEGNLVYGDSSKNYAFDAENLATGLKSFAIIKMLLASGELADTEMLILDEPEIHLHPEWQLRYAELIVLLQVNYGLKVLITSHSPYFVEAIELFSKKHNISKSVRFYQTAVEKRSAKILDVTEQLVLIYNSLAKPYITLEELRDDVNGDD</sequence>
<gene>
    <name evidence="2" type="ORF">UE46_07460</name>
</gene>
<feature type="domain" description="Endonuclease GajA/Old nuclease/RecF-like AAA" evidence="1">
    <location>
        <begin position="3"/>
        <end position="390"/>
    </location>
</feature>
<evidence type="ECO:0000313" key="2">
    <source>
        <dbReference type="EMBL" id="AQY50892.1"/>
    </source>
</evidence>
<dbReference type="GO" id="GO:0016887">
    <property type="term" value="F:ATP hydrolysis activity"/>
    <property type="evidence" value="ECO:0007669"/>
    <property type="project" value="InterPro"/>
</dbReference>
<dbReference type="EMBL" id="CP011102">
    <property type="protein sequence ID" value="AQY50892.1"/>
    <property type="molecule type" value="Genomic_DNA"/>
</dbReference>
<dbReference type="SUPFAM" id="SSF52540">
    <property type="entry name" value="P-loop containing nucleoside triphosphate hydrolases"/>
    <property type="match status" value="1"/>
</dbReference>
<protein>
    <recommendedName>
        <fullName evidence="1">Endonuclease GajA/Old nuclease/RecF-like AAA domain-containing protein</fullName>
    </recommendedName>
</protein>
<organism evidence="2 3">
    <name type="scientific">Listeria weihenstephanensis</name>
    <dbReference type="NCBI Taxonomy" id="1006155"/>
    <lineage>
        <taxon>Bacteria</taxon>
        <taxon>Bacillati</taxon>
        <taxon>Bacillota</taxon>
        <taxon>Bacilli</taxon>
        <taxon>Bacillales</taxon>
        <taxon>Listeriaceae</taxon>
        <taxon>Listeria</taxon>
    </lineage>
</organism>
<dbReference type="InterPro" id="IPR027417">
    <property type="entry name" value="P-loop_NTPase"/>
</dbReference>
<dbReference type="InterPro" id="IPR051396">
    <property type="entry name" value="Bact_Antivir_Def_Nuclease"/>
</dbReference>
<dbReference type="Pfam" id="PF13175">
    <property type="entry name" value="AAA_15"/>
    <property type="match status" value="1"/>
</dbReference>
<dbReference type="InterPro" id="IPR041685">
    <property type="entry name" value="AAA_GajA/Old/RecF-like"/>
</dbReference>
<keyword evidence="3" id="KW-1185">Reference proteome</keyword>
<dbReference type="PANTHER" id="PTHR43581:SF2">
    <property type="entry name" value="EXCINUCLEASE ATPASE SUBUNIT"/>
    <property type="match status" value="1"/>
</dbReference>
<dbReference type="GO" id="GO:0005524">
    <property type="term" value="F:ATP binding"/>
    <property type="evidence" value="ECO:0007669"/>
    <property type="project" value="InterPro"/>
</dbReference>
<dbReference type="RefSeq" id="WP_036060078.1">
    <property type="nucleotide sequence ID" value="NZ_CP011102.1"/>
</dbReference>
<proteinExistence type="predicted"/>
<dbReference type="AlphaFoldDB" id="A0A1S7FU15"/>
<evidence type="ECO:0000259" key="1">
    <source>
        <dbReference type="Pfam" id="PF13175"/>
    </source>
</evidence>
<dbReference type="PANTHER" id="PTHR43581">
    <property type="entry name" value="ATP/GTP PHOSPHATASE"/>
    <property type="match status" value="1"/>
</dbReference>